<sequence length="60" mass="6513">LRRPTLFTAPAPALRLALGEFATDVLSSQRVLPRKLLDSGFAYAFPGIEETLRAALAERG</sequence>
<dbReference type="Gene3D" id="3.40.50.720">
    <property type="entry name" value="NAD(P)-binding Rossmann-like Domain"/>
    <property type="match status" value="1"/>
</dbReference>
<dbReference type="Pfam" id="PF08338">
    <property type="entry name" value="DUF1731"/>
    <property type="match status" value="1"/>
</dbReference>
<keyword evidence="3" id="KW-1185">Reference proteome</keyword>
<feature type="domain" description="DUF1731" evidence="1">
    <location>
        <begin position="9"/>
        <end position="54"/>
    </location>
</feature>
<evidence type="ECO:0000259" key="1">
    <source>
        <dbReference type="Pfam" id="PF08338"/>
    </source>
</evidence>
<dbReference type="EMBL" id="LGUT01003468">
    <property type="protein sequence ID" value="KOG85367.1"/>
    <property type="molecule type" value="Genomic_DNA"/>
</dbReference>
<proteinExistence type="predicted"/>
<accession>A0ABR5IW41</accession>
<dbReference type="PANTHER" id="PTHR11092">
    <property type="entry name" value="SUGAR NUCLEOTIDE EPIMERASE RELATED"/>
    <property type="match status" value="1"/>
</dbReference>
<evidence type="ECO:0000313" key="3">
    <source>
        <dbReference type="Proteomes" id="UP000037020"/>
    </source>
</evidence>
<dbReference type="Proteomes" id="UP000037020">
    <property type="component" value="Unassembled WGS sequence"/>
</dbReference>
<evidence type="ECO:0000313" key="2">
    <source>
        <dbReference type="EMBL" id="KOG85367.1"/>
    </source>
</evidence>
<dbReference type="PANTHER" id="PTHR11092:SF0">
    <property type="entry name" value="EPIMERASE FAMILY PROTEIN SDR39U1"/>
    <property type="match status" value="1"/>
</dbReference>
<reference evidence="2 3" key="1">
    <citation type="submission" date="2015-07" db="EMBL/GenBank/DDBJ databases">
        <authorList>
            <person name="Ju K.-S."/>
            <person name="Doroghazi J.R."/>
            <person name="Metcalf W.W."/>
        </authorList>
    </citation>
    <scope>NUCLEOTIDE SEQUENCE [LARGE SCALE GENOMIC DNA]</scope>
    <source>
        <strain evidence="2 3">NRRL B-3589</strain>
    </source>
</reference>
<feature type="non-terminal residue" evidence="2">
    <location>
        <position position="1"/>
    </location>
</feature>
<name>A0ABR5IW41_9ACTN</name>
<gene>
    <name evidence="2" type="ORF">ADK38_37080</name>
</gene>
<comment type="caution">
    <text evidence="2">The sequence shown here is derived from an EMBL/GenBank/DDBJ whole genome shotgun (WGS) entry which is preliminary data.</text>
</comment>
<protein>
    <submittedName>
        <fullName evidence="2">Epimerase</fullName>
    </submittedName>
</protein>
<organism evidence="2 3">
    <name type="scientific">Streptomyces varsoviensis</name>
    <dbReference type="NCBI Taxonomy" id="67373"/>
    <lineage>
        <taxon>Bacteria</taxon>
        <taxon>Bacillati</taxon>
        <taxon>Actinomycetota</taxon>
        <taxon>Actinomycetes</taxon>
        <taxon>Kitasatosporales</taxon>
        <taxon>Streptomycetaceae</taxon>
        <taxon>Streptomyces</taxon>
    </lineage>
</organism>
<dbReference type="InterPro" id="IPR013549">
    <property type="entry name" value="DUF1731"/>
</dbReference>